<name>A0A533Q8X0_9BACT</name>
<dbReference type="AlphaFoldDB" id="A0A533Q8X0"/>
<reference evidence="1 2" key="1">
    <citation type="submission" date="2019-04" db="EMBL/GenBank/DDBJ databases">
        <title>Genome of a novel bacterium Candidatus Jettenia ecosi reconstructed from metagenome of an anammox bioreactor.</title>
        <authorList>
            <person name="Mardanov A.V."/>
            <person name="Beletsky A.V."/>
            <person name="Ravin N.V."/>
            <person name="Botchkova E.A."/>
            <person name="Litti Y.V."/>
            <person name="Nozhevnikova A.N."/>
        </authorList>
    </citation>
    <scope>NUCLEOTIDE SEQUENCE [LARGE SCALE GENOMIC DNA]</scope>
    <source>
        <strain evidence="1">J2</strain>
    </source>
</reference>
<gene>
    <name evidence="1" type="ORF">JETT_2599</name>
</gene>
<dbReference type="Proteomes" id="UP000319783">
    <property type="component" value="Unassembled WGS sequence"/>
</dbReference>
<dbReference type="EMBL" id="SULG01000061">
    <property type="protein sequence ID" value="TLD41134.1"/>
    <property type="molecule type" value="Genomic_DNA"/>
</dbReference>
<accession>A0A533Q8X0</accession>
<proteinExistence type="predicted"/>
<protein>
    <submittedName>
        <fullName evidence="1">Uncharacterized protein</fullName>
    </submittedName>
</protein>
<evidence type="ECO:0000313" key="1">
    <source>
        <dbReference type="EMBL" id="TLD41134.1"/>
    </source>
</evidence>
<sequence length="49" mass="5948">MAGVEHEKLRLTERGLNDLERKLHNEALRLDMRIDKAYRRARFYNMLGF</sequence>
<evidence type="ECO:0000313" key="2">
    <source>
        <dbReference type="Proteomes" id="UP000319783"/>
    </source>
</evidence>
<organism evidence="1 2">
    <name type="scientific">Candidatus Jettenia ecosi</name>
    <dbReference type="NCBI Taxonomy" id="2494326"/>
    <lineage>
        <taxon>Bacteria</taxon>
        <taxon>Pseudomonadati</taxon>
        <taxon>Planctomycetota</taxon>
        <taxon>Candidatus Brocadiia</taxon>
        <taxon>Candidatus Brocadiales</taxon>
        <taxon>Candidatus Brocadiaceae</taxon>
        <taxon>Candidatus Jettenia</taxon>
    </lineage>
</organism>
<comment type="caution">
    <text evidence="1">The sequence shown here is derived from an EMBL/GenBank/DDBJ whole genome shotgun (WGS) entry which is preliminary data.</text>
</comment>